<dbReference type="KEGG" id="cbau:H1R16_05265"/>
<evidence type="ECO:0000313" key="7">
    <source>
        <dbReference type="Proteomes" id="UP000539710"/>
    </source>
</evidence>
<dbReference type="Proteomes" id="UP000539710">
    <property type="component" value="Unassembled WGS sequence"/>
</dbReference>
<evidence type="ECO:0000256" key="2">
    <source>
        <dbReference type="PROSITE-ProRule" id="PRU00169"/>
    </source>
</evidence>
<dbReference type="PANTHER" id="PTHR44591">
    <property type="entry name" value="STRESS RESPONSE REGULATOR PROTEIN 1"/>
    <property type="match status" value="1"/>
</dbReference>
<dbReference type="EMBL" id="JACEUX010000003">
    <property type="protein sequence ID" value="MBA5247668.1"/>
    <property type="molecule type" value="Genomic_DNA"/>
</dbReference>
<dbReference type="InterPro" id="IPR050595">
    <property type="entry name" value="Bact_response_regulator"/>
</dbReference>
<dbReference type="EMBL" id="CP059472">
    <property type="protein sequence ID" value="QMS99417.1"/>
    <property type="molecule type" value="Genomic_DNA"/>
</dbReference>
<dbReference type="AlphaFoldDB" id="A0A7D7LTL4"/>
<dbReference type="InterPro" id="IPR001789">
    <property type="entry name" value="Sig_transdc_resp-reg_receiver"/>
</dbReference>
<evidence type="ECO:0000313" key="4">
    <source>
        <dbReference type="EMBL" id="MBA5247668.1"/>
    </source>
</evidence>
<evidence type="ECO:0000313" key="5">
    <source>
        <dbReference type="EMBL" id="QMS99417.1"/>
    </source>
</evidence>
<proteinExistence type="predicted"/>
<protein>
    <submittedName>
        <fullName evidence="5">Response regulator</fullName>
    </submittedName>
</protein>
<evidence type="ECO:0000313" key="6">
    <source>
        <dbReference type="Proteomes" id="UP000515349"/>
    </source>
</evidence>
<dbReference type="Gene3D" id="3.40.50.2300">
    <property type="match status" value="1"/>
</dbReference>
<feature type="domain" description="Response regulatory" evidence="3">
    <location>
        <begin position="5"/>
        <end position="119"/>
    </location>
</feature>
<comment type="caution">
    <text evidence="2">Lacks conserved residue(s) required for the propagation of feature annotation.</text>
</comment>
<accession>A0A7D7LTL4</accession>
<reference evidence="5 6" key="1">
    <citation type="submission" date="2020-07" db="EMBL/GenBank/DDBJ databases">
        <title>Chryseobacterium sp.cx-624.</title>
        <authorList>
            <person name="Yang C."/>
        </authorList>
    </citation>
    <scope>NUCLEOTIDE SEQUENCE [LARGE SCALE GENOMIC DNA]</scope>
    <source>
        <strain evidence="5">Cx-624</strain>
        <strain evidence="6">cx-624</strain>
    </source>
</reference>
<reference evidence="4" key="3">
    <citation type="submission" date="2020-07" db="EMBL/GenBank/DDBJ databases">
        <authorList>
            <person name="Yang C."/>
        </authorList>
    </citation>
    <scope>NUCLEOTIDE SEQUENCE</scope>
    <source>
        <strain evidence="4">Cx-624</strain>
    </source>
</reference>
<keyword evidence="1" id="KW-0597">Phosphoprotein</keyword>
<evidence type="ECO:0000259" key="3">
    <source>
        <dbReference type="PROSITE" id="PS50110"/>
    </source>
</evidence>
<evidence type="ECO:0000256" key="1">
    <source>
        <dbReference type="ARBA" id="ARBA00022553"/>
    </source>
</evidence>
<dbReference type="Pfam" id="PF00072">
    <property type="entry name" value="Response_reg"/>
    <property type="match status" value="1"/>
</dbReference>
<dbReference type="SUPFAM" id="SSF52172">
    <property type="entry name" value="CheY-like"/>
    <property type="match status" value="1"/>
</dbReference>
<dbReference type="RefSeq" id="WP_181887760.1">
    <property type="nucleotide sequence ID" value="NZ_CP059472.1"/>
</dbReference>
<reference evidence="7" key="2">
    <citation type="submission" date="2020-07" db="EMBL/GenBank/DDBJ databases">
        <title>Flavobacterium sp. xlx-214.</title>
        <authorList>
            <person name="Yang C."/>
        </authorList>
    </citation>
    <scope>NUCLEOTIDE SEQUENCE [LARGE SCALE GENOMIC DNA]</scope>
    <source>
        <strain evidence="7">CX-624</strain>
    </source>
</reference>
<name>A0A7D7LTL4_9FLAO</name>
<organism evidence="5 6">
    <name type="scientific">Marnyiella aurantia</name>
    <dbReference type="NCBI Taxonomy" id="2758037"/>
    <lineage>
        <taxon>Bacteria</taxon>
        <taxon>Pseudomonadati</taxon>
        <taxon>Bacteroidota</taxon>
        <taxon>Flavobacteriia</taxon>
        <taxon>Flavobacteriales</taxon>
        <taxon>Weeksellaceae</taxon>
        <taxon>Marnyiella</taxon>
    </lineage>
</organism>
<gene>
    <name evidence="5" type="ORF">H1R16_05265</name>
    <name evidence="4" type="ORF">H2507_10855</name>
</gene>
<sequence length="122" mass="13588">MYKKRILILEPKIHVSKVLESILKDEGYQCKTRTTTHNLPDLLAEFQPNAILIARQIPPMGVISAIEYIRQSPYGRHAAVIYMTGSGQSIAEATSAGANITLAKPLDLTKFLFTLENFTNLN</sequence>
<dbReference type="InterPro" id="IPR011006">
    <property type="entry name" value="CheY-like_superfamily"/>
</dbReference>
<dbReference type="PANTHER" id="PTHR44591:SF3">
    <property type="entry name" value="RESPONSE REGULATORY DOMAIN-CONTAINING PROTEIN"/>
    <property type="match status" value="1"/>
</dbReference>
<dbReference type="PROSITE" id="PS50110">
    <property type="entry name" value="RESPONSE_REGULATORY"/>
    <property type="match status" value="1"/>
</dbReference>
<dbReference type="GO" id="GO:0000160">
    <property type="term" value="P:phosphorelay signal transduction system"/>
    <property type="evidence" value="ECO:0007669"/>
    <property type="project" value="InterPro"/>
</dbReference>
<keyword evidence="7" id="KW-1185">Reference proteome</keyword>
<dbReference type="Proteomes" id="UP000515349">
    <property type="component" value="Chromosome"/>
</dbReference>
<dbReference type="SMART" id="SM00448">
    <property type="entry name" value="REC"/>
    <property type="match status" value="1"/>
</dbReference>